<evidence type="ECO:0000256" key="5">
    <source>
        <dbReference type="ARBA" id="ARBA00022801"/>
    </source>
</evidence>
<dbReference type="Gene3D" id="3.40.50.1000">
    <property type="entry name" value="HAD superfamily/HAD-like"/>
    <property type="match status" value="1"/>
</dbReference>
<organism evidence="8 9">
    <name type="scientific">Candidatus Mcinerneyibacterium aminivorans</name>
    <dbReference type="NCBI Taxonomy" id="2703815"/>
    <lineage>
        <taxon>Bacteria</taxon>
        <taxon>Candidatus Macinerneyibacteriota</taxon>
        <taxon>Candidatus Mcinerneyibacteria</taxon>
        <taxon>Candidatus Mcinerneyibacteriales</taxon>
        <taxon>Candidatus Mcinerneyibacteriaceae</taxon>
        <taxon>Candidatus Mcinerneyibacterium</taxon>
    </lineage>
</organism>
<dbReference type="NCBIfam" id="TIGR01670">
    <property type="entry name" value="KdsC-phosphatas"/>
    <property type="match status" value="1"/>
</dbReference>
<proteinExistence type="inferred from homology"/>
<dbReference type="Proteomes" id="UP000324143">
    <property type="component" value="Unassembled WGS sequence"/>
</dbReference>
<dbReference type="GO" id="GO:0016788">
    <property type="term" value="F:hydrolase activity, acting on ester bonds"/>
    <property type="evidence" value="ECO:0007669"/>
    <property type="project" value="InterPro"/>
</dbReference>
<dbReference type="InterPro" id="IPR010023">
    <property type="entry name" value="KdsC_fam"/>
</dbReference>
<dbReference type="PANTHER" id="PTHR21485:SF3">
    <property type="entry name" value="N-ACYLNEURAMINATE CYTIDYLYLTRANSFERASE"/>
    <property type="match status" value="1"/>
</dbReference>
<keyword evidence="5 8" id="KW-0378">Hydrolase</keyword>
<dbReference type="AlphaFoldDB" id="A0A5D0MKC8"/>
<name>A0A5D0MKC8_9BACT</name>
<feature type="binding site" evidence="7">
    <location>
        <position position="109"/>
    </location>
    <ligand>
        <name>Mg(2+)</name>
        <dbReference type="ChEBI" id="CHEBI:18420"/>
    </ligand>
</feature>
<dbReference type="InterPro" id="IPR023214">
    <property type="entry name" value="HAD_sf"/>
</dbReference>
<keyword evidence="6 7" id="KW-0460">Magnesium</keyword>
<evidence type="ECO:0000256" key="6">
    <source>
        <dbReference type="ARBA" id="ARBA00022842"/>
    </source>
</evidence>
<evidence type="ECO:0000313" key="8">
    <source>
        <dbReference type="EMBL" id="TYB31668.1"/>
    </source>
</evidence>
<evidence type="ECO:0000256" key="3">
    <source>
        <dbReference type="ARBA" id="ARBA00011881"/>
    </source>
</evidence>
<dbReference type="CDD" id="cd01630">
    <property type="entry name" value="HAD_KDO-like"/>
    <property type="match status" value="1"/>
</dbReference>
<evidence type="ECO:0000256" key="1">
    <source>
        <dbReference type="ARBA" id="ARBA00001946"/>
    </source>
</evidence>
<dbReference type="FunFam" id="3.40.50.1000:FF:000029">
    <property type="entry name" value="3-deoxy-D-manno-octulosonate 8-phosphate phosphatase KdsC"/>
    <property type="match status" value="1"/>
</dbReference>
<dbReference type="EMBL" id="VSIX01000032">
    <property type="protein sequence ID" value="TYB31668.1"/>
    <property type="molecule type" value="Genomic_DNA"/>
</dbReference>
<evidence type="ECO:0000313" key="9">
    <source>
        <dbReference type="Proteomes" id="UP000324143"/>
    </source>
</evidence>
<dbReference type="InterPro" id="IPR036412">
    <property type="entry name" value="HAD-like_sf"/>
</dbReference>
<dbReference type="GO" id="GO:0046872">
    <property type="term" value="F:metal ion binding"/>
    <property type="evidence" value="ECO:0007669"/>
    <property type="project" value="UniProtKB-KW"/>
</dbReference>
<accession>A0A5D0MKC8</accession>
<feature type="binding site" evidence="7">
    <location>
        <position position="18"/>
    </location>
    <ligand>
        <name>substrate</name>
    </ligand>
</feature>
<gene>
    <name evidence="8" type="ORF">FXF47_03470</name>
</gene>
<feature type="binding site" evidence="7">
    <location>
        <position position="16"/>
    </location>
    <ligand>
        <name>Mg(2+)</name>
        <dbReference type="ChEBI" id="CHEBI:18420"/>
    </ligand>
</feature>
<dbReference type="PANTHER" id="PTHR21485">
    <property type="entry name" value="HAD SUPERFAMILY MEMBERS CMAS AND KDSC"/>
    <property type="match status" value="1"/>
</dbReference>
<dbReference type="SUPFAM" id="SSF56784">
    <property type="entry name" value="HAD-like"/>
    <property type="match status" value="1"/>
</dbReference>
<comment type="cofactor">
    <cofactor evidence="1 7">
        <name>Mg(2+)</name>
        <dbReference type="ChEBI" id="CHEBI:18420"/>
    </cofactor>
</comment>
<comment type="caution">
    <text evidence="8">The sequence shown here is derived from an EMBL/GenBank/DDBJ whole genome shotgun (WGS) entry which is preliminary data.</text>
</comment>
<dbReference type="InterPro" id="IPR050793">
    <property type="entry name" value="CMP-NeuNAc_synthase"/>
</dbReference>
<dbReference type="GO" id="GO:0008781">
    <property type="term" value="F:N-acylneuraminate cytidylyltransferase activity"/>
    <property type="evidence" value="ECO:0007669"/>
    <property type="project" value="TreeGrafter"/>
</dbReference>
<dbReference type="Pfam" id="PF08282">
    <property type="entry name" value="Hydrolase_3"/>
    <property type="match status" value="1"/>
</dbReference>
<protein>
    <submittedName>
        <fullName evidence="8">HAD hydrolase family protein</fullName>
    </submittedName>
</protein>
<evidence type="ECO:0000256" key="2">
    <source>
        <dbReference type="ARBA" id="ARBA00005893"/>
    </source>
</evidence>
<evidence type="ECO:0000256" key="4">
    <source>
        <dbReference type="ARBA" id="ARBA00022723"/>
    </source>
</evidence>
<dbReference type="PIRSF" id="PIRSF006118">
    <property type="entry name" value="KDO8-P_Ptase"/>
    <property type="match status" value="1"/>
</dbReference>
<reference evidence="8" key="1">
    <citation type="submission" date="2019-08" db="EMBL/GenBank/DDBJ databases">
        <title>Genomic characterization of a novel candidate phylum (ARYD3) from a high temperature, high salinity tertiary oil reservoir in north central Oklahoma, USA.</title>
        <authorList>
            <person name="Youssef N.H."/>
            <person name="Yadav A."/>
            <person name="Elshahed M.S."/>
        </authorList>
    </citation>
    <scope>NUCLEOTIDE SEQUENCE [LARGE SCALE GENOMIC DNA]</scope>
    <source>
        <strain evidence="8">ARYD3</strain>
    </source>
</reference>
<comment type="similarity">
    <text evidence="2">Belongs to the KdsC family.</text>
</comment>
<keyword evidence="9" id="KW-1185">Reference proteome</keyword>
<comment type="subunit">
    <text evidence="3">Homotetramer.</text>
</comment>
<evidence type="ECO:0000256" key="7">
    <source>
        <dbReference type="PIRSR" id="PIRSR006118-2"/>
    </source>
</evidence>
<keyword evidence="4 7" id="KW-0479">Metal-binding</keyword>
<sequence length="170" mass="19055">MSFEDALKKLKMVLFDVDGVLTDGRLYLHEDGYELKSFNARDGLGMKMLMDNGIVCGIISGRDAKTVDIRMRELGITEVHQGISDKIAVYEQLKEKYGFDDKEIAFVGDDVPEIKIFKRVGVAFAVKNAHELARNYADYVTNNNGGMGAVREVCDLILKSRGKEPYVPKK</sequence>